<feature type="domain" description="Cylicin N-terminal" evidence="9">
    <location>
        <begin position="64"/>
        <end position="162"/>
    </location>
</feature>
<dbReference type="GO" id="GO:0005200">
    <property type="term" value="F:structural constituent of cytoskeleton"/>
    <property type="evidence" value="ECO:0007669"/>
    <property type="project" value="InterPro"/>
</dbReference>
<evidence type="ECO:0000256" key="5">
    <source>
        <dbReference type="ARBA" id="ARBA00022871"/>
    </source>
</evidence>
<dbReference type="InterPro" id="IPR026189">
    <property type="entry name" value="CYLC"/>
</dbReference>
<keyword evidence="4" id="KW-0221">Differentiation</keyword>
<keyword evidence="6" id="KW-0206">Cytoskeleton</keyword>
<dbReference type="GO" id="GO:0033150">
    <property type="term" value="C:cytoskeletal calyx"/>
    <property type="evidence" value="ECO:0007669"/>
    <property type="project" value="UniProtKB-SubCell"/>
</dbReference>
<protein>
    <recommendedName>
        <fullName evidence="9">Cylicin N-terminal domain-containing protein</fullName>
    </recommendedName>
</protein>
<name>A0A1A6GHH0_NEOLE</name>
<feature type="compositionally biased region" description="Polar residues" evidence="8">
    <location>
        <begin position="230"/>
        <end position="242"/>
    </location>
</feature>
<evidence type="ECO:0000256" key="4">
    <source>
        <dbReference type="ARBA" id="ARBA00022782"/>
    </source>
</evidence>
<keyword evidence="3" id="KW-0677">Repeat</keyword>
<keyword evidence="11" id="KW-1185">Reference proteome</keyword>
<dbReference type="OrthoDB" id="9838461at2759"/>
<evidence type="ECO:0000256" key="1">
    <source>
        <dbReference type="ARBA" id="ARBA00022473"/>
    </source>
</evidence>
<feature type="region of interest" description="Disordered" evidence="8">
    <location>
        <begin position="317"/>
        <end position="769"/>
    </location>
</feature>
<evidence type="ECO:0000313" key="11">
    <source>
        <dbReference type="Proteomes" id="UP000092124"/>
    </source>
</evidence>
<sequence length="875" mass="98101">PGHSDLADPSEERPDNPTSSEEAPSGLEAPAPSDGESGRYEESASEDKRHTSDTYWLNFITTPKNYDKDRNTGSQNGEKWNQEHFVLTFPQKPLPVIKKRSGSSETQIAVPRQEKRKTENGQKPTDIWINQFFQELFLRPPFALAFITQAPFKYLYRPRNHYIMAETRKPKDDITRTTLKKNLKEKTSSCAVNLESNKKMTDGNPEISSTENVPSKLSHKIEPFKKSNAKSETNIDSNNSKITMEMDSRNDNEDLINSKEANNEAKFWKDNPNTNSKTSIEEFSDDTVECISSSNIDLMFLNAFRAESIDFDKCLTNCSQNNAKKPVRKGAKKEKDFEPEFGDLKDIKKEGKKKEKKEPKKKKDAESTDDESGDSKDAKKESKKDKKEKKETKKKKDTDSVDAESGDFKGAKKNKKEKKEDKKDAEAADAEYVTSKDAKKENTHPKKDNKKGAVHTDSESDAELKKGKKVEKKESNGNKKKAIKDTESTDADSESEGDPRVKKGEKKDKKITKKGEKKDAKKNISSASESEFEVKKEKKEAVKGSKKERDGNYTDSASDASSKAGIKRDIRPSDTESEGSSGFKVLKTSDDSDATSTDSKKGTSELKKGFRAPYKKTTFSEKGTSTVAGRIPSSRKRPPFPPCEHFREPAKPKCVCQCKMPPPPPKPRYAPLESFPRPTSSQLVPGSAATGPPPPSYSGLPPLRHRTHQPEPMSDSPISGLAPPPEFCPRQPFPKAMPSQLVHSPRLGPPPNPRTLPQRRPRPHKPEQKTIKYLCTSKFSRPKCKTQPVQLQKNGGKGGERKYFGSTWLSFTKIGFIRSGNHFASGTHQQVRYEGWEKVKKGPSKTVGGRGAENRQQQDFNVQDHLHITDCLFFT</sequence>
<dbReference type="Proteomes" id="UP000092124">
    <property type="component" value="Unassembled WGS sequence"/>
</dbReference>
<evidence type="ECO:0000256" key="8">
    <source>
        <dbReference type="SAM" id="MobiDB-lite"/>
    </source>
</evidence>
<proteinExistence type="predicted"/>
<dbReference type="GO" id="GO:0030154">
    <property type="term" value="P:cell differentiation"/>
    <property type="evidence" value="ECO:0007669"/>
    <property type="project" value="UniProtKB-KW"/>
</dbReference>
<keyword evidence="1" id="KW-0217">Developmental protein</keyword>
<feature type="non-terminal residue" evidence="10">
    <location>
        <position position="1"/>
    </location>
</feature>
<gene>
    <name evidence="10" type="ORF">A6R68_06241</name>
</gene>
<organism evidence="10 11">
    <name type="scientific">Neotoma lepida</name>
    <name type="common">Desert woodrat</name>
    <dbReference type="NCBI Taxonomy" id="56216"/>
    <lineage>
        <taxon>Eukaryota</taxon>
        <taxon>Metazoa</taxon>
        <taxon>Chordata</taxon>
        <taxon>Craniata</taxon>
        <taxon>Vertebrata</taxon>
        <taxon>Euteleostomi</taxon>
        <taxon>Mammalia</taxon>
        <taxon>Eutheria</taxon>
        <taxon>Euarchontoglires</taxon>
        <taxon>Glires</taxon>
        <taxon>Rodentia</taxon>
        <taxon>Myomorpha</taxon>
        <taxon>Muroidea</taxon>
        <taxon>Cricetidae</taxon>
        <taxon>Neotominae</taxon>
        <taxon>Neotoma</taxon>
    </lineage>
</organism>
<dbReference type="PANTHER" id="PTHR16742:SF1">
    <property type="entry name" value="CYLICIN-1"/>
    <property type="match status" value="1"/>
</dbReference>
<evidence type="ECO:0000256" key="2">
    <source>
        <dbReference type="ARBA" id="ARBA00022490"/>
    </source>
</evidence>
<keyword evidence="2" id="KW-0963">Cytoplasm</keyword>
<evidence type="ECO:0000259" key="9">
    <source>
        <dbReference type="Pfam" id="PF15241"/>
    </source>
</evidence>
<feature type="compositionally biased region" description="Polar residues" evidence="8">
    <location>
        <begin position="206"/>
        <end position="215"/>
    </location>
</feature>
<feature type="compositionally biased region" description="Basic and acidic residues" evidence="8">
    <location>
        <begin position="532"/>
        <end position="552"/>
    </location>
</feature>
<feature type="region of interest" description="Disordered" evidence="8">
    <location>
        <begin position="197"/>
        <end position="250"/>
    </location>
</feature>
<dbReference type="GO" id="GO:0005634">
    <property type="term" value="C:nucleus"/>
    <property type="evidence" value="ECO:0007669"/>
    <property type="project" value="TreeGrafter"/>
</dbReference>
<comment type="subcellular location">
    <subcellularLocation>
        <location evidence="7">Cytoplasm</location>
        <location evidence="7">Cytoskeleton</location>
        <location evidence="7">Perinuclear theca</location>
        <location evidence="7">Calyx</location>
    </subcellularLocation>
</comment>
<dbReference type="AlphaFoldDB" id="A0A1A6GHH0"/>
<dbReference type="EMBL" id="LZPO01097097">
    <property type="protein sequence ID" value="OBS65215.1"/>
    <property type="molecule type" value="Genomic_DNA"/>
</dbReference>
<feature type="region of interest" description="Disordered" evidence="8">
    <location>
        <begin position="1"/>
        <end position="54"/>
    </location>
</feature>
<feature type="compositionally biased region" description="Basic and acidic residues" evidence="8">
    <location>
        <begin position="497"/>
        <end position="522"/>
    </location>
</feature>
<dbReference type="PANTHER" id="PTHR16742">
    <property type="entry name" value="CYCLICIN"/>
    <property type="match status" value="1"/>
</dbReference>
<evidence type="ECO:0000256" key="6">
    <source>
        <dbReference type="ARBA" id="ARBA00023212"/>
    </source>
</evidence>
<feature type="compositionally biased region" description="Basic and acidic residues" evidence="8">
    <location>
        <begin position="333"/>
        <end position="366"/>
    </location>
</feature>
<reference evidence="10 11" key="1">
    <citation type="submission" date="2016-06" db="EMBL/GenBank/DDBJ databases">
        <title>The Draft Genome Sequence and Annotation of the Desert Woodrat Neotoma lepida.</title>
        <authorList>
            <person name="Campbell M."/>
            <person name="Oakeson K.F."/>
            <person name="Yandell M."/>
            <person name="Halpert J.R."/>
            <person name="Dearing D."/>
        </authorList>
    </citation>
    <scope>NUCLEOTIDE SEQUENCE [LARGE SCALE GENOMIC DNA]</scope>
    <source>
        <strain evidence="10">417</strain>
        <tissue evidence="10">Liver</tissue>
    </source>
</reference>
<evidence type="ECO:0000256" key="3">
    <source>
        <dbReference type="ARBA" id="ARBA00022737"/>
    </source>
</evidence>
<dbReference type="GO" id="GO:0007283">
    <property type="term" value="P:spermatogenesis"/>
    <property type="evidence" value="ECO:0007669"/>
    <property type="project" value="UniProtKB-KW"/>
</dbReference>
<feature type="compositionally biased region" description="Basic and acidic residues" evidence="8">
    <location>
        <begin position="373"/>
        <end position="399"/>
    </location>
</feature>
<evidence type="ECO:0000313" key="10">
    <source>
        <dbReference type="EMBL" id="OBS65215.1"/>
    </source>
</evidence>
<accession>A0A1A6GHH0</accession>
<feature type="compositionally biased region" description="Basic and acidic residues" evidence="8">
    <location>
        <begin position="36"/>
        <end position="52"/>
    </location>
</feature>
<feature type="compositionally biased region" description="Basic and acidic residues" evidence="8">
    <location>
        <begin position="434"/>
        <end position="487"/>
    </location>
</feature>
<dbReference type="InterPro" id="IPR029354">
    <property type="entry name" value="Cylicin_N"/>
</dbReference>
<keyword evidence="5" id="KW-0744">Spermatogenesis</keyword>
<dbReference type="STRING" id="56216.A0A1A6GHH0"/>
<feature type="compositionally biased region" description="Basic and acidic residues" evidence="8">
    <location>
        <begin position="598"/>
        <end position="608"/>
    </location>
</feature>
<dbReference type="Pfam" id="PF15241">
    <property type="entry name" value="Cylicin_N"/>
    <property type="match status" value="1"/>
</dbReference>
<feature type="compositionally biased region" description="Basic and acidic residues" evidence="8">
    <location>
        <begin position="417"/>
        <end position="426"/>
    </location>
</feature>
<feature type="region of interest" description="Disordered" evidence="8">
    <location>
        <begin position="96"/>
        <end position="121"/>
    </location>
</feature>
<comment type="caution">
    <text evidence="10">The sequence shown here is derived from an EMBL/GenBank/DDBJ whole genome shotgun (WGS) entry which is preliminary data.</text>
</comment>
<dbReference type="GO" id="GO:0043159">
    <property type="term" value="C:acrosomal matrix"/>
    <property type="evidence" value="ECO:0007669"/>
    <property type="project" value="TreeGrafter"/>
</dbReference>
<evidence type="ECO:0000256" key="7">
    <source>
        <dbReference type="ARBA" id="ARBA00049644"/>
    </source>
</evidence>